<dbReference type="AlphaFoldDB" id="A0A6H1ZCN5"/>
<gene>
    <name evidence="3" type="ORF">MM415A00105_0049</name>
    <name evidence="1" type="ORF">TM448A00170_0031</name>
    <name evidence="2" type="ORF">TM448B00479_0011</name>
</gene>
<sequence>MEMIDYHGKQVPATYCGDGVYAIFDGLGIWLHANDHKNPTDKIYLEPSVIESLNDFIKEVLSKRSKS</sequence>
<reference evidence="1" key="1">
    <citation type="submission" date="2020-03" db="EMBL/GenBank/DDBJ databases">
        <title>The deep terrestrial virosphere.</title>
        <authorList>
            <person name="Holmfeldt K."/>
            <person name="Nilsson E."/>
            <person name="Simone D."/>
            <person name="Lopez-Fernandez M."/>
            <person name="Wu X."/>
            <person name="de Brujin I."/>
            <person name="Lundin D."/>
            <person name="Andersson A."/>
            <person name="Bertilsson S."/>
            <person name="Dopson M."/>
        </authorList>
    </citation>
    <scope>NUCLEOTIDE SEQUENCE</scope>
    <source>
        <strain evidence="3">MM415A00105</strain>
        <strain evidence="1">TM448A00170</strain>
        <strain evidence="2">TM448B00479</strain>
    </source>
</reference>
<evidence type="ECO:0000313" key="2">
    <source>
        <dbReference type="EMBL" id="QJH95602.1"/>
    </source>
</evidence>
<accession>A0A6H1ZCN5</accession>
<protein>
    <submittedName>
        <fullName evidence="1">Uncharacterized protein</fullName>
    </submittedName>
</protein>
<dbReference type="EMBL" id="MT144624">
    <property type="protein sequence ID" value="QJH95602.1"/>
    <property type="molecule type" value="Genomic_DNA"/>
</dbReference>
<organism evidence="1">
    <name type="scientific">viral metagenome</name>
    <dbReference type="NCBI Taxonomy" id="1070528"/>
    <lineage>
        <taxon>unclassified sequences</taxon>
        <taxon>metagenomes</taxon>
        <taxon>organismal metagenomes</taxon>
    </lineage>
</organism>
<proteinExistence type="predicted"/>
<evidence type="ECO:0000313" key="1">
    <source>
        <dbReference type="EMBL" id="QJA44940.1"/>
    </source>
</evidence>
<dbReference type="EMBL" id="MT143983">
    <property type="protein sequence ID" value="QJA44940.1"/>
    <property type="molecule type" value="Genomic_DNA"/>
</dbReference>
<evidence type="ECO:0000313" key="3">
    <source>
        <dbReference type="EMBL" id="QJI04657.1"/>
    </source>
</evidence>
<name>A0A6H1ZCN5_9ZZZZ</name>
<dbReference type="EMBL" id="MT145188">
    <property type="protein sequence ID" value="QJI04657.1"/>
    <property type="molecule type" value="Genomic_DNA"/>
</dbReference>